<dbReference type="EMBL" id="JACAZH010000006">
    <property type="protein sequence ID" value="KAF7366337.1"/>
    <property type="molecule type" value="Genomic_DNA"/>
</dbReference>
<evidence type="ECO:0000259" key="3">
    <source>
        <dbReference type="Pfam" id="PF20152"/>
    </source>
</evidence>
<feature type="domain" description="DUF6534" evidence="3">
    <location>
        <begin position="219"/>
        <end position="312"/>
    </location>
</feature>
<dbReference type="AlphaFoldDB" id="A0A8H6YWR5"/>
<dbReference type="PANTHER" id="PTHR40465:SF1">
    <property type="entry name" value="DUF6534 DOMAIN-CONTAINING PROTEIN"/>
    <property type="match status" value="1"/>
</dbReference>
<evidence type="ECO:0000313" key="5">
    <source>
        <dbReference type="Proteomes" id="UP000623467"/>
    </source>
</evidence>
<feature type="region of interest" description="Disordered" evidence="1">
    <location>
        <begin position="1"/>
        <end position="23"/>
    </location>
</feature>
<keyword evidence="2" id="KW-0812">Transmembrane</keyword>
<dbReference type="InterPro" id="IPR045339">
    <property type="entry name" value="DUF6534"/>
</dbReference>
<keyword evidence="2" id="KW-1133">Transmembrane helix</keyword>
<sequence length="387" mass="42679">MDSQNDWPISGFATPDRDAGPSPLRSGIPAIVFLTIPRRMYAISTRLVNQETSPESSVLYLIAAGISGRVATCFFKALSSRQFAHYMTLYKKDIIWLRVFVPLLVAATTLKSMQGIGTTWVQNVKYFSDVASSIGYFSTSPLLKYNLLFVALIAFYVQMFFCHRLWVISKNIYILGVLVLLFLFALLTALLSVVIAPPTAQDTVRQSPWVAVHLGTVFAGDFLLCSSMSYFLLTRSKQALPQTAGMLNAILKLTFQSAAPAAICAMVNLICNVMSNRGPTTATPWTLIAITANELLPKLYAISALWTLNSRRTIRVAASRSNGQNTSSEGRSGGRRMELGVFSGRITAPIQVRTEVETVHHQDAEDLKVFGRDSRPDDMGEDMARKV</sequence>
<dbReference type="PANTHER" id="PTHR40465">
    <property type="entry name" value="CHROMOSOME 1, WHOLE GENOME SHOTGUN SEQUENCE"/>
    <property type="match status" value="1"/>
</dbReference>
<keyword evidence="2" id="KW-0472">Membrane</keyword>
<name>A0A8H6YWR5_9AGAR</name>
<organism evidence="4 5">
    <name type="scientific">Mycena sanguinolenta</name>
    <dbReference type="NCBI Taxonomy" id="230812"/>
    <lineage>
        <taxon>Eukaryota</taxon>
        <taxon>Fungi</taxon>
        <taxon>Dikarya</taxon>
        <taxon>Basidiomycota</taxon>
        <taxon>Agaricomycotina</taxon>
        <taxon>Agaricomycetes</taxon>
        <taxon>Agaricomycetidae</taxon>
        <taxon>Agaricales</taxon>
        <taxon>Marasmiineae</taxon>
        <taxon>Mycenaceae</taxon>
        <taxon>Mycena</taxon>
    </lineage>
</organism>
<gene>
    <name evidence="4" type="ORF">MSAN_00890100</name>
</gene>
<reference evidence="4" key="1">
    <citation type="submission" date="2020-05" db="EMBL/GenBank/DDBJ databases">
        <title>Mycena genomes resolve the evolution of fungal bioluminescence.</title>
        <authorList>
            <person name="Tsai I.J."/>
        </authorList>
    </citation>
    <scope>NUCLEOTIDE SEQUENCE</scope>
    <source>
        <strain evidence="4">160909Yilan</strain>
    </source>
</reference>
<dbReference type="Pfam" id="PF20152">
    <property type="entry name" value="DUF6534"/>
    <property type="match status" value="1"/>
</dbReference>
<feature type="transmembrane region" description="Helical" evidence="2">
    <location>
        <begin position="142"/>
        <end position="161"/>
    </location>
</feature>
<dbReference type="OrthoDB" id="3268841at2759"/>
<accession>A0A8H6YWR5</accession>
<evidence type="ECO:0000256" key="1">
    <source>
        <dbReference type="SAM" id="MobiDB-lite"/>
    </source>
</evidence>
<dbReference type="Proteomes" id="UP000623467">
    <property type="component" value="Unassembled WGS sequence"/>
</dbReference>
<feature type="transmembrane region" description="Helical" evidence="2">
    <location>
        <begin position="99"/>
        <end position="122"/>
    </location>
</feature>
<proteinExistence type="predicted"/>
<feature type="transmembrane region" description="Helical" evidence="2">
    <location>
        <begin position="173"/>
        <end position="197"/>
    </location>
</feature>
<protein>
    <recommendedName>
        <fullName evidence="3">DUF6534 domain-containing protein</fullName>
    </recommendedName>
</protein>
<evidence type="ECO:0000256" key="2">
    <source>
        <dbReference type="SAM" id="Phobius"/>
    </source>
</evidence>
<feature type="transmembrane region" description="Helical" evidence="2">
    <location>
        <begin position="209"/>
        <end position="233"/>
    </location>
</feature>
<keyword evidence="5" id="KW-1185">Reference proteome</keyword>
<comment type="caution">
    <text evidence="4">The sequence shown here is derived from an EMBL/GenBank/DDBJ whole genome shotgun (WGS) entry which is preliminary data.</text>
</comment>
<evidence type="ECO:0000313" key="4">
    <source>
        <dbReference type="EMBL" id="KAF7366337.1"/>
    </source>
</evidence>